<evidence type="ECO:0000256" key="6">
    <source>
        <dbReference type="ARBA" id="ARBA00066361"/>
    </source>
</evidence>
<dbReference type="Proteomes" id="UP000249590">
    <property type="component" value="Unassembled WGS sequence"/>
</dbReference>
<protein>
    <recommendedName>
        <fullName evidence="7">Cyclohexane-1-carbonyl-CoA dehydrogenase</fullName>
        <ecNumber evidence="6">1.3.8.11</ecNumber>
    </recommendedName>
</protein>
<sequence length="381" mass="40661">MIGFDPTEEQVAIRQMALDFAANEIAPHAMEWDEAKTFPVETLRAAAALGFGAIYVAEDVGGSGLSRLDAAMIFEALSTGCPAVASYISIHNMCAWMVDRFGSEEQRQAWLPSLATMECLASYCLTEPGAGSDAAALKTRARRDGDEYVLDGQKQFISGAGASHLYVVMARTGDDGPRGISTFLVPGDAPGLSFGANERKMGWNAQPTRAVVLDGVRVPAANRLGEEGVGFRIAMAGLDGGRLNIAACSLGGAQAALDKALAYMAERRAFGHALSEFQALQFRLADMATDLEVARTFLWRAAAALDAKASDATTLCAMAKRFVTDAGSAVANQALQLHGGYGYLSEYGIEKLVRDLRVHQILEGTNEIMRLIIARSLVRGR</sequence>
<dbReference type="CDD" id="cd01162">
    <property type="entry name" value="IBD"/>
    <property type="match status" value="1"/>
</dbReference>
<evidence type="ECO:0000259" key="10">
    <source>
        <dbReference type="Pfam" id="PF00441"/>
    </source>
</evidence>
<dbReference type="InterPro" id="IPR013786">
    <property type="entry name" value="AcylCoA_DH/ox_N"/>
</dbReference>
<keyword evidence="14" id="KW-1185">Reference proteome</keyword>
<dbReference type="GO" id="GO:0003995">
    <property type="term" value="F:acyl-CoA dehydrogenase activity"/>
    <property type="evidence" value="ECO:0007669"/>
    <property type="project" value="InterPro"/>
</dbReference>
<dbReference type="EMBL" id="QHHQ01000002">
    <property type="protein sequence ID" value="RAI02409.1"/>
    <property type="molecule type" value="Genomic_DNA"/>
</dbReference>
<evidence type="ECO:0000259" key="11">
    <source>
        <dbReference type="Pfam" id="PF02770"/>
    </source>
</evidence>
<dbReference type="InterPro" id="IPR006091">
    <property type="entry name" value="Acyl-CoA_Oxase/DH_mid-dom"/>
</dbReference>
<evidence type="ECO:0000256" key="9">
    <source>
        <dbReference type="RuleBase" id="RU362125"/>
    </source>
</evidence>
<dbReference type="PANTHER" id="PTHR43831">
    <property type="entry name" value="ISOBUTYRYL-COA DEHYDROGENASE"/>
    <property type="match status" value="1"/>
</dbReference>
<reference evidence="13 14" key="1">
    <citation type="submission" date="2018-05" db="EMBL/GenBank/DDBJ databases">
        <title>Acuticoccus sediminis sp. nov., isolated from deep-sea sediment of Indian Ocean.</title>
        <authorList>
            <person name="Liu X."/>
            <person name="Lai Q."/>
            <person name="Du Y."/>
            <person name="Sun F."/>
            <person name="Zhang X."/>
            <person name="Wang S."/>
            <person name="Shao Z."/>
        </authorList>
    </citation>
    <scope>NUCLEOTIDE SEQUENCE [LARGE SCALE GENOMIC DNA]</scope>
    <source>
        <strain evidence="13 14">PTG4-2</strain>
    </source>
</reference>
<dbReference type="InterPro" id="IPR009075">
    <property type="entry name" value="AcylCo_DH/oxidase_C"/>
</dbReference>
<dbReference type="PROSITE" id="PS00073">
    <property type="entry name" value="ACYL_COA_DH_2"/>
    <property type="match status" value="1"/>
</dbReference>
<accession>A0A8B2NV86</accession>
<dbReference type="Pfam" id="PF02771">
    <property type="entry name" value="Acyl-CoA_dh_N"/>
    <property type="match status" value="1"/>
</dbReference>
<comment type="similarity">
    <text evidence="2 9">Belongs to the acyl-CoA dehydrogenase family.</text>
</comment>
<dbReference type="Pfam" id="PF00441">
    <property type="entry name" value="Acyl-CoA_dh_1"/>
    <property type="match status" value="1"/>
</dbReference>
<evidence type="ECO:0000259" key="12">
    <source>
        <dbReference type="Pfam" id="PF02771"/>
    </source>
</evidence>
<feature type="domain" description="Acyl-CoA dehydrogenase/oxidase C-terminal" evidence="10">
    <location>
        <begin position="229"/>
        <end position="377"/>
    </location>
</feature>
<name>A0A8B2NV86_9HYPH</name>
<dbReference type="SUPFAM" id="SSF47203">
    <property type="entry name" value="Acyl-CoA dehydrogenase C-terminal domain-like"/>
    <property type="match status" value="1"/>
</dbReference>
<dbReference type="InterPro" id="IPR009100">
    <property type="entry name" value="AcylCoA_DH/oxidase_NM_dom_sf"/>
</dbReference>
<dbReference type="InterPro" id="IPR034178">
    <property type="entry name" value="IBD"/>
</dbReference>
<dbReference type="OrthoDB" id="9775090at2"/>
<dbReference type="Gene3D" id="2.40.110.10">
    <property type="entry name" value="Butyryl-CoA Dehydrogenase, subunit A, domain 2"/>
    <property type="match status" value="1"/>
</dbReference>
<comment type="caution">
    <text evidence="13">The sequence shown here is derived from an EMBL/GenBank/DDBJ whole genome shotgun (WGS) entry which is preliminary data.</text>
</comment>
<dbReference type="EC" id="1.3.8.11" evidence="6"/>
<evidence type="ECO:0000256" key="4">
    <source>
        <dbReference type="ARBA" id="ARBA00022827"/>
    </source>
</evidence>
<dbReference type="InterPro" id="IPR006089">
    <property type="entry name" value="Acyl-CoA_DH_CS"/>
</dbReference>
<keyword evidence="3 9" id="KW-0285">Flavoprotein</keyword>
<dbReference type="SUPFAM" id="SSF56645">
    <property type="entry name" value="Acyl-CoA dehydrogenase NM domain-like"/>
    <property type="match status" value="1"/>
</dbReference>
<dbReference type="Gene3D" id="1.10.540.10">
    <property type="entry name" value="Acyl-CoA dehydrogenase/oxidase, N-terminal domain"/>
    <property type="match status" value="1"/>
</dbReference>
<evidence type="ECO:0000313" key="13">
    <source>
        <dbReference type="EMBL" id="RAI02409.1"/>
    </source>
</evidence>
<dbReference type="PROSITE" id="PS00072">
    <property type="entry name" value="ACYL_COA_DH_1"/>
    <property type="match status" value="1"/>
</dbReference>
<dbReference type="PANTHER" id="PTHR43831:SF1">
    <property type="entry name" value="ISOBUTYRYL-COA DEHYDROGENASE, MITOCHONDRIAL"/>
    <property type="match status" value="1"/>
</dbReference>
<feature type="domain" description="Acyl-CoA oxidase/dehydrogenase middle" evidence="11">
    <location>
        <begin position="123"/>
        <end position="216"/>
    </location>
</feature>
<organism evidence="13 14">
    <name type="scientific">Acuticoccus sediminis</name>
    <dbReference type="NCBI Taxonomy" id="2184697"/>
    <lineage>
        <taxon>Bacteria</taxon>
        <taxon>Pseudomonadati</taxon>
        <taxon>Pseudomonadota</taxon>
        <taxon>Alphaproteobacteria</taxon>
        <taxon>Hyphomicrobiales</taxon>
        <taxon>Amorphaceae</taxon>
        <taxon>Acuticoccus</taxon>
    </lineage>
</organism>
<comment type="cofactor">
    <cofactor evidence="1 9">
        <name>FAD</name>
        <dbReference type="ChEBI" id="CHEBI:57692"/>
    </cofactor>
</comment>
<evidence type="ECO:0000256" key="7">
    <source>
        <dbReference type="ARBA" id="ARBA00067292"/>
    </source>
</evidence>
<feature type="domain" description="Acyl-CoA dehydrogenase/oxidase N-terminal" evidence="12">
    <location>
        <begin position="7"/>
        <end position="118"/>
    </location>
</feature>
<dbReference type="AlphaFoldDB" id="A0A8B2NV86"/>
<feature type="active site" description="Proton acceptor" evidence="8">
    <location>
        <position position="363"/>
    </location>
</feature>
<dbReference type="RefSeq" id="WP_111346002.1">
    <property type="nucleotide sequence ID" value="NZ_QHHQ01000002.1"/>
</dbReference>
<dbReference type="GO" id="GO:0006629">
    <property type="term" value="P:lipid metabolic process"/>
    <property type="evidence" value="ECO:0007669"/>
    <property type="project" value="InterPro"/>
</dbReference>
<dbReference type="InterPro" id="IPR037069">
    <property type="entry name" value="AcylCoA_DH/ox_N_sf"/>
</dbReference>
<evidence type="ECO:0000256" key="5">
    <source>
        <dbReference type="ARBA" id="ARBA00023002"/>
    </source>
</evidence>
<gene>
    <name evidence="13" type="ORF">DLJ53_13715</name>
</gene>
<dbReference type="InterPro" id="IPR036250">
    <property type="entry name" value="AcylCo_DH-like_C"/>
</dbReference>
<dbReference type="GO" id="GO:0050660">
    <property type="term" value="F:flavin adenine dinucleotide binding"/>
    <property type="evidence" value="ECO:0007669"/>
    <property type="project" value="InterPro"/>
</dbReference>
<dbReference type="InterPro" id="IPR046373">
    <property type="entry name" value="Acyl-CoA_Oxase/DH_mid-dom_sf"/>
</dbReference>
<keyword evidence="4 9" id="KW-0274">FAD</keyword>
<proteinExistence type="inferred from homology"/>
<dbReference type="PIRSF" id="PIRSF016578">
    <property type="entry name" value="HsaA"/>
    <property type="match status" value="1"/>
</dbReference>
<dbReference type="FunFam" id="2.40.110.10:FF:000009">
    <property type="entry name" value="Acyl-CoA dehydrogenase"/>
    <property type="match status" value="1"/>
</dbReference>
<evidence type="ECO:0000256" key="8">
    <source>
        <dbReference type="PIRSR" id="PIRSR634178-1"/>
    </source>
</evidence>
<dbReference type="Gene3D" id="1.20.140.10">
    <property type="entry name" value="Butyryl-CoA Dehydrogenase, subunit A, domain 3"/>
    <property type="match status" value="1"/>
</dbReference>
<dbReference type="InterPro" id="IPR052547">
    <property type="entry name" value="Mito_Isobutyryl-CoADH"/>
</dbReference>
<evidence type="ECO:0000256" key="2">
    <source>
        <dbReference type="ARBA" id="ARBA00009347"/>
    </source>
</evidence>
<evidence type="ECO:0000313" key="14">
    <source>
        <dbReference type="Proteomes" id="UP000249590"/>
    </source>
</evidence>
<evidence type="ECO:0000256" key="3">
    <source>
        <dbReference type="ARBA" id="ARBA00022630"/>
    </source>
</evidence>
<evidence type="ECO:0000256" key="1">
    <source>
        <dbReference type="ARBA" id="ARBA00001974"/>
    </source>
</evidence>
<dbReference type="Pfam" id="PF02770">
    <property type="entry name" value="Acyl-CoA_dh_M"/>
    <property type="match status" value="1"/>
</dbReference>
<dbReference type="FunFam" id="1.20.140.10:FF:000001">
    <property type="entry name" value="Acyl-CoA dehydrogenase"/>
    <property type="match status" value="1"/>
</dbReference>
<keyword evidence="5 9" id="KW-0560">Oxidoreductase</keyword>